<evidence type="ECO:0000256" key="2">
    <source>
        <dbReference type="ARBA" id="ARBA00022722"/>
    </source>
</evidence>
<dbReference type="FunFam" id="3.40.50.1010:FF:000020">
    <property type="entry name" value="20S-pre-rRNA D-site endonuclease NOB1"/>
    <property type="match status" value="1"/>
</dbReference>
<dbReference type="CDD" id="cd09876">
    <property type="entry name" value="PIN_Nob1-like"/>
    <property type="match status" value="1"/>
</dbReference>
<feature type="non-terminal residue" evidence="6">
    <location>
        <position position="107"/>
    </location>
</feature>
<evidence type="ECO:0000256" key="3">
    <source>
        <dbReference type="ARBA" id="ARBA00022723"/>
    </source>
</evidence>
<proteinExistence type="inferred from homology"/>
<dbReference type="GO" id="GO:0016787">
    <property type="term" value="F:hydrolase activity"/>
    <property type="evidence" value="ECO:0007669"/>
    <property type="project" value="UniProtKB-KW"/>
</dbReference>
<organism evidence="6">
    <name type="scientific">Medioppia subpectinata</name>
    <dbReference type="NCBI Taxonomy" id="1979941"/>
    <lineage>
        <taxon>Eukaryota</taxon>
        <taxon>Metazoa</taxon>
        <taxon>Ecdysozoa</taxon>
        <taxon>Arthropoda</taxon>
        <taxon>Chelicerata</taxon>
        <taxon>Arachnida</taxon>
        <taxon>Acari</taxon>
        <taxon>Acariformes</taxon>
        <taxon>Sarcoptiformes</taxon>
        <taxon>Oribatida</taxon>
        <taxon>Brachypylina</taxon>
        <taxon>Oppioidea</taxon>
        <taxon>Oppiidae</taxon>
        <taxon>Medioppia</taxon>
    </lineage>
</organism>
<reference evidence="6" key="1">
    <citation type="submission" date="2020-11" db="EMBL/GenBank/DDBJ databases">
        <authorList>
            <person name="Tran Van P."/>
        </authorList>
    </citation>
    <scope>NUCLEOTIDE SEQUENCE</scope>
</reference>
<sequence length="107" mass="12218">MDNNTRHKKSAHLVCDSGPFIVGTQIEDLAENVYTLPEVVNEIKDENTRQRLQFISYELKYREPSEEDVKAVISFAKKTGDYCQLSATDIKVIALTLRLEKEINGDK</sequence>
<dbReference type="GO" id="GO:0004521">
    <property type="term" value="F:RNA endonuclease activity"/>
    <property type="evidence" value="ECO:0007669"/>
    <property type="project" value="TreeGrafter"/>
</dbReference>
<dbReference type="InterPro" id="IPR033411">
    <property type="entry name" value="Ribonuclease_PIN"/>
</dbReference>
<dbReference type="AlphaFoldDB" id="A0A7R9LT57"/>
<keyword evidence="4" id="KW-0378">Hydrolase</keyword>
<dbReference type="GO" id="GO:0005737">
    <property type="term" value="C:cytoplasm"/>
    <property type="evidence" value="ECO:0007669"/>
    <property type="project" value="UniProtKB-ARBA"/>
</dbReference>
<dbReference type="GO" id="GO:0031981">
    <property type="term" value="C:nuclear lumen"/>
    <property type="evidence" value="ECO:0007669"/>
    <property type="project" value="UniProtKB-ARBA"/>
</dbReference>
<evidence type="ECO:0000256" key="4">
    <source>
        <dbReference type="ARBA" id="ARBA00022801"/>
    </source>
</evidence>
<dbReference type="GO" id="GO:0030490">
    <property type="term" value="P:maturation of SSU-rRNA"/>
    <property type="evidence" value="ECO:0007669"/>
    <property type="project" value="TreeGrafter"/>
</dbReference>
<dbReference type="PANTHER" id="PTHR12814">
    <property type="entry name" value="RNA-BINDING PROTEIN NOB1"/>
    <property type="match status" value="1"/>
</dbReference>
<dbReference type="GO" id="GO:0030688">
    <property type="term" value="C:preribosome, small subunit precursor"/>
    <property type="evidence" value="ECO:0007669"/>
    <property type="project" value="TreeGrafter"/>
</dbReference>
<evidence type="ECO:0000313" key="7">
    <source>
        <dbReference type="Proteomes" id="UP000759131"/>
    </source>
</evidence>
<dbReference type="PANTHER" id="PTHR12814:SF2">
    <property type="entry name" value="RNA-BINDING PROTEIN NOB1"/>
    <property type="match status" value="1"/>
</dbReference>
<evidence type="ECO:0000256" key="1">
    <source>
        <dbReference type="ARBA" id="ARBA00005858"/>
    </source>
</evidence>
<dbReference type="InterPro" id="IPR039907">
    <property type="entry name" value="NOB1"/>
</dbReference>
<comment type="similarity">
    <text evidence="1">Belongs to the NOB1 family.</text>
</comment>
<keyword evidence="2" id="KW-0540">Nuclease</keyword>
<dbReference type="Gene3D" id="3.40.50.1010">
    <property type="entry name" value="5'-nuclease"/>
    <property type="match status" value="1"/>
</dbReference>
<dbReference type="Pfam" id="PF17146">
    <property type="entry name" value="PIN_6"/>
    <property type="match status" value="1"/>
</dbReference>
<dbReference type="Proteomes" id="UP000759131">
    <property type="component" value="Unassembled WGS sequence"/>
</dbReference>
<dbReference type="EMBL" id="CAJPIZ010035670">
    <property type="protein sequence ID" value="CAG2120824.1"/>
    <property type="molecule type" value="Genomic_DNA"/>
</dbReference>
<feature type="domain" description="Ribonuclease PIN" evidence="5">
    <location>
        <begin position="13"/>
        <end position="99"/>
    </location>
</feature>
<accession>A0A7R9LT57</accession>
<dbReference type="EMBL" id="OC890245">
    <property type="protein sequence ID" value="CAD7646001.1"/>
    <property type="molecule type" value="Genomic_DNA"/>
</dbReference>
<gene>
    <name evidence="6" type="ORF">OSB1V03_LOCUS20770</name>
</gene>
<keyword evidence="3" id="KW-0479">Metal-binding</keyword>
<dbReference type="GO" id="GO:0046872">
    <property type="term" value="F:metal ion binding"/>
    <property type="evidence" value="ECO:0007669"/>
    <property type="project" value="UniProtKB-KW"/>
</dbReference>
<keyword evidence="7" id="KW-1185">Reference proteome</keyword>
<protein>
    <recommendedName>
        <fullName evidence="5">Ribonuclease PIN domain-containing protein</fullName>
    </recommendedName>
</protein>
<dbReference type="OrthoDB" id="446759at2759"/>
<evidence type="ECO:0000313" key="6">
    <source>
        <dbReference type="EMBL" id="CAD7646001.1"/>
    </source>
</evidence>
<name>A0A7R9LT57_9ACAR</name>
<evidence type="ECO:0000259" key="5">
    <source>
        <dbReference type="Pfam" id="PF17146"/>
    </source>
</evidence>